<evidence type="ECO:0000313" key="2">
    <source>
        <dbReference type="EMBL" id="MCZ4282724.1"/>
    </source>
</evidence>
<dbReference type="PANTHER" id="PTHR43975">
    <property type="entry name" value="ZGC:101858"/>
    <property type="match status" value="1"/>
</dbReference>
<dbReference type="CDD" id="cd05233">
    <property type="entry name" value="SDR_c"/>
    <property type="match status" value="1"/>
</dbReference>
<dbReference type="InterPro" id="IPR036291">
    <property type="entry name" value="NAD(P)-bd_dom_sf"/>
</dbReference>
<dbReference type="Gene3D" id="3.40.50.720">
    <property type="entry name" value="NAD(P)-binding Rossmann-like Domain"/>
    <property type="match status" value="1"/>
</dbReference>
<keyword evidence="3" id="KW-1185">Reference proteome</keyword>
<dbReference type="InterPro" id="IPR020904">
    <property type="entry name" value="Sc_DH/Rdtase_CS"/>
</dbReference>
<dbReference type="PRINTS" id="PR00080">
    <property type="entry name" value="SDRFAMILY"/>
</dbReference>
<dbReference type="EMBL" id="JAPWGY010000010">
    <property type="protein sequence ID" value="MCZ4282724.1"/>
    <property type="molecule type" value="Genomic_DNA"/>
</dbReference>
<dbReference type="Proteomes" id="UP001069802">
    <property type="component" value="Unassembled WGS sequence"/>
</dbReference>
<dbReference type="SUPFAM" id="SSF51735">
    <property type="entry name" value="NAD(P)-binding Rossmann-fold domains"/>
    <property type="match status" value="1"/>
</dbReference>
<reference evidence="2" key="1">
    <citation type="submission" date="2022-12" db="EMBL/GenBank/DDBJ databases">
        <title>Bacterial isolates from different developmental stages of Nematostella vectensis.</title>
        <authorList>
            <person name="Fraune S."/>
        </authorList>
    </citation>
    <scope>NUCLEOTIDE SEQUENCE</scope>
    <source>
        <strain evidence="2">G21630-S1</strain>
    </source>
</reference>
<accession>A0ABT4LNP2</accession>
<sequence length="263" mass="28403">MILKNKSILVTGSSSGIGRKIAEEILKEGGSVFLHGLREQLVETAIDELGKGYGLDRVAGLSGDIADPAFPAKLVATALKRFGKVDGLVNNAGISPRHNIDSLTAEAFEQVMAINLRAPMLMIQACMENFRKLGCGSIVNIGSINAHCGQPDLLIYSTSKGGLQTMTRNLGDAFGPEKIRVNQLNVGWTYTENEHKLQLAEGRPENWLDDLSPLSAPTGMILLPEQVAQHAVFWLSDKSAPVTGTVLEVEQYPLIGRNRIADN</sequence>
<comment type="caution">
    <text evidence="2">The sequence shown here is derived from an EMBL/GenBank/DDBJ whole genome shotgun (WGS) entry which is preliminary data.</text>
</comment>
<dbReference type="PROSITE" id="PS00061">
    <property type="entry name" value="ADH_SHORT"/>
    <property type="match status" value="1"/>
</dbReference>
<dbReference type="InterPro" id="IPR002347">
    <property type="entry name" value="SDR_fam"/>
</dbReference>
<evidence type="ECO:0000313" key="3">
    <source>
        <dbReference type="Proteomes" id="UP001069802"/>
    </source>
</evidence>
<dbReference type="PANTHER" id="PTHR43975:SF2">
    <property type="entry name" value="EG:BACR7A4.14 PROTEIN-RELATED"/>
    <property type="match status" value="1"/>
</dbReference>
<dbReference type="PRINTS" id="PR00081">
    <property type="entry name" value="GDHRDH"/>
</dbReference>
<comment type="similarity">
    <text evidence="1">Belongs to the short-chain dehydrogenases/reductases (SDR) family.</text>
</comment>
<evidence type="ECO:0000256" key="1">
    <source>
        <dbReference type="RuleBase" id="RU000363"/>
    </source>
</evidence>
<dbReference type="Pfam" id="PF00106">
    <property type="entry name" value="adh_short"/>
    <property type="match status" value="1"/>
</dbReference>
<protein>
    <submittedName>
        <fullName evidence="2">SDR family oxidoreductase</fullName>
    </submittedName>
</protein>
<name>A0ABT4LNP2_9PROT</name>
<organism evidence="2 3">
    <name type="scientific">Kiloniella laminariae</name>
    <dbReference type="NCBI Taxonomy" id="454162"/>
    <lineage>
        <taxon>Bacteria</taxon>
        <taxon>Pseudomonadati</taxon>
        <taxon>Pseudomonadota</taxon>
        <taxon>Alphaproteobacteria</taxon>
        <taxon>Rhodospirillales</taxon>
        <taxon>Kiloniellaceae</taxon>
        <taxon>Kiloniella</taxon>
    </lineage>
</organism>
<dbReference type="RefSeq" id="WP_269424869.1">
    <property type="nucleotide sequence ID" value="NZ_JAPWGY010000010.1"/>
</dbReference>
<proteinExistence type="inferred from homology"/>
<gene>
    <name evidence="2" type="ORF">O4H49_18215</name>
</gene>